<organism evidence="2 3">
    <name type="scientific">Anncaliia algerae PRA339</name>
    <dbReference type="NCBI Taxonomy" id="1288291"/>
    <lineage>
        <taxon>Eukaryota</taxon>
        <taxon>Fungi</taxon>
        <taxon>Fungi incertae sedis</taxon>
        <taxon>Microsporidia</taxon>
        <taxon>Tubulinosematoidea</taxon>
        <taxon>Tubulinosematidae</taxon>
        <taxon>Anncaliia</taxon>
    </lineage>
</organism>
<gene>
    <name evidence="2" type="ORF">H312_03432</name>
</gene>
<dbReference type="GO" id="GO:0006313">
    <property type="term" value="P:DNA transposition"/>
    <property type="evidence" value="ECO:0007669"/>
    <property type="project" value="InterPro"/>
</dbReference>
<dbReference type="Proteomes" id="UP000030655">
    <property type="component" value="Unassembled WGS sequence"/>
</dbReference>
<reference evidence="3" key="1">
    <citation type="submission" date="2013-02" db="EMBL/GenBank/DDBJ databases">
        <authorList>
            <consortium name="The Broad Institute Genome Sequencing Platform"/>
            <person name="Cuomo C."/>
            <person name="Becnel J."/>
            <person name="Sanscrainte N."/>
            <person name="Walker B."/>
            <person name="Young S.K."/>
            <person name="Zeng Q."/>
            <person name="Gargeya S."/>
            <person name="Fitzgerald M."/>
            <person name="Haas B."/>
            <person name="Abouelleil A."/>
            <person name="Alvarado L."/>
            <person name="Arachchi H.M."/>
            <person name="Berlin A.M."/>
            <person name="Chapman S.B."/>
            <person name="Dewar J."/>
            <person name="Goldberg J."/>
            <person name="Griggs A."/>
            <person name="Gujja S."/>
            <person name="Hansen M."/>
            <person name="Howarth C."/>
            <person name="Imamovic A."/>
            <person name="Larimer J."/>
            <person name="McCowan C."/>
            <person name="Murphy C."/>
            <person name="Neiman D."/>
            <person name="Pearson M."/>
            <person name="Priest M."/>
            <person name="Roberts A."/>
            <person name="Saif S."/>
            <person name="Shea T."/>
            <person name="Sisk P."/>
            <person name="Sykes S."/>
            <person name="Wortman J."/>
            <person name="Nusbaum C."/>
            <person name="Birren B."/>
        </authorList>
    </citation>
    <scope>NUCLEOTIDE SEQUENCE [LARGE SCALE GENOMIC DNA]</scope>
    <source>
        <strain evidence="3">PRA339</strain>
    </source>
</reference>
<dbReference type="Pfam" id="PF01498">
    <property type="entry name" value="HTH_Tnp_Tc3_2"/>
    <property type="match status" value="1"/>
</dbReference>
<accession>A0A059EVY2</accession>
<dbReference type="VEuPathDB" id="MicrosporidiaDB:H312_03432"/>
<name>A0A059EVY2_9MICR</name>
<keyword evidence="3" id="KW-1185">Reference proteome</keyword>
<evidence type="ECO:0000313" key="2">
    <source>
        <dbReference type="EMBL" id="KCZ79183.1"/>
    </source>
</evidence>
<reference evidence="2 3" key="2">
    <citation type="submission" date="2014-03" db="EMBL/GenBank/DDBJ databases">
        <title>The Genome Sequence of Anncaliia algerae insect isolate PRA339.</title>
        <authorList>
            <consortium name="The Broad Institute Genome Sequencing Platform"/>
            <consortium name="The Broad Institute Genome Sequencing Center for Infectious Disease"/>
            <person name="Cuomo C."/>
            <person name="Becnel J."/>
            <person name="Sanscrainte N."/>
            <person name="Walker B."/>
            <person name="Young S.K."/>
            <person name="Zeng Q."/>
            <person name="Gargeya S."/>
            <person name="Fitzgerald M."/>
            <person name="Haas B."/>
            <person name="Abouelleil A."/>
            <person name="Alvarado L."/>
            <person name="Arachchi H.M."/>
            <person name="Berlin A.M."/>
            <person name="Chapman S.B."/>
            <person name="Dewar J."/>
            <person name="Goldberg J."/>
            <person name="Griggs A."/>
            <person name="Gujja S."/>
            <person name="Hansen M."/>
            <person name="Howarth C."/>
            <person name="Imamovic A."/>
            <person name="Larimer J."/>
            <person name="McCowan C."/>
            <person name="Murphy C."/>
            <person name="Neiman D."/>
            <person name="Pearson M."/>
            <person name="Priest M."/>
            <person name="Roberts A."/>
            <person name="Saif S."/>
            <person name="Shea T."/>
            <person name="Sisk P."/>
            <person name="Sykes S."/>
            <person name="Wortman J."/>
            <person name="Nusbaum C."/>
            <person name="Birren B."/>
        </authorList>
    </citation>
    <scope>NUCLEOTIDE SEQUENCE [LARGE SCALE GENOMIC DNA]</scope>
    <source>
        <strain evidence="2 3">PRA339</strain>
    </source>
</reference>
<dbReference type="GO" id="GO:0003677">
    <property type="term" value="F:DNA binding"/>
    <property type="evidence" value="ECO:0007669"/>
    <property type="project" value="InterPro"/>
</dbReference>
<dbReference type="InterPro" id="IPR002492">
    <property type="entry name" value="Transposase_Tc1-like"/>
</dbReference>
<dbReference type="GO" id="GO:0015074">
    <property type="term" value="P:DNA integration"/>
    <property type="evidence" value="ECO:0007669"/>
    <property type="project" value="InterPro"/>
</dbReference>
<evidence type="ECO:0000313" key="3">
    <source>
        <dbReference type="Proteomes" id="UP000030655"/>
    </source>
</evidence>
<feature type="domain" description="Transposase Tc1-like" evidence="1">
    <location>
        <begin position="20"/>
        <end position="75"/>
    </location>
</feature>
<dbReference type="EMBL" id="KK365334">
    <property type="protein sequence ID" value="KCZ79183.1"/>
    <property type="molecule type" value="Genomic_DNA"/>
</dbReference>
<protein>
    <recommendedName>
        <fullName evidence="1">Transposase Tc1-like domain-containing protein</fullName>
    </recommendedName>
</protein>
<evidence type="ECO:0000259" key="1">
    <source>
        <dbReference type="Pfam" id="PF01498"/>
    </source>
</evidence>
<dbReference type="AlphaFoldDB" id="A0A059EVY2"/>
<proteinExistence type="predicted"/>
<dbReference type="HOGENOM" id="CLU_2605555_0_0_1"/>
<sequence>MDVLLTFLKNCPKLYWKKSNSRISLRKIEEALKKEQEILLSHTSIKRYLDKIDLFSFSPISKPFLTSYHFKTRFEASKY</sequence>